<dbReference type="Pfam" id="PF00076">
    <property type="entry name" value="RRM_1"/>
    <property type="match status" value="1"/>
</dbReference>
<evidence type="ECO:0000313" key="5">
    <source>
        <dbReference type="EMBL" id="KAF8819028.1"/>
    </source>
</evidence>
<feature type="compositionally biased region" description="Basic and acidic residues" evidence="3">
    <location>
        <begin position="247"/>
        <end position="257"/>
    </location>
</feature>
<evidence type="ECO:0000256" key="2">
    <source>
        <dbReference type="PROSITE-ProRule" id="PRU00176"/>
    </source>
</evidence>
<dbReference type="PANTHER" id="PTHR45880">
    <property type="entry name" value="RNA-BINDING MOTIF PROTEIN, X-LINKED 2"/>
    <property type="match status" value="1"/>
</dbReference>
<reference evidence="5 6" key="1">
    <citation type="journal article" date="2020" name="bioRxiv">
        <title>Metabolic contributions of an alphaproteobacterial endosymbiont in the apicomplexan Cardiosporidium cionae.</title>
        <authorList>
            <person name="Hunter E.S."/>
            <person name="Paight C.J."/>
            <person name="Lane C.E."/>
        </authorList>
    </citation>
    <scope>NUCLEOTIDE SEQUENCE [LARGE SCALE GENOMIC DNA]</scope>
    <source>
        <strain evidence="5">ESH_2018</strain>
    </source>
</reference>
<dbReference type="SUPFAM" id="SSF54928">
    <property type="entry name" value="RNA-binding domain, RBD"/>
    <property type="match status" value="1"/>
</dbReference>
<dbReference type="PROSITE" id="PS50102">
    <property type="entry name" value="RRM"/>
    <property type="match status" value="1"/>
</dbReference>
<dbReference type="EMBL" id="JADAQX010001023">
    <property type="protein sequence ID" value="KAF8819028.1"/>
    <property type="molecule type" value="Genomic_DNA"/>
</dbReference>
<dbReference type="PANTHER" id="PTHR45880:SF1">
    <property type="entry name" value="RNA-BINDING MOTIF PROTEIN, X-LINKED 2"/>
    <property type="match status" value="1"/>
</dbReference>
<feature type="region of interest" description="Disordered" evidence="3">
    <location>
        <begin position="218"/>
        <end position="271"/>
    </location>
</feature>
<evidence type="ECO:0000259" key="4">
    <source>
        <dbReference type="PROSITE" id="PS50102"/>
    </source>
</evidence>
<sequence>MATYRIESITKLSERELKSEAKRIASSHSANENSLSSWHSQYKNSAYIFIGGLSYRLSEGDVIIVFSQWGEPVDVHIVRDKQTGASKGFAFLAYRDQRSTVLAVDNANGMDLLGRRIRVDHVENFRAPKKFSESGEVDEDGNPKTVDYNATGAEGAGIGKYNVTEHCRALIKPSNTIKKNVASSTNDKEISKSSSLLDEDDIWARKFEELTKTTNQADLERFSHGKKIVSGKQKKQRKKHKRHRTHSHDTHRSHSSDSADFNRQQQSTKEH</sequence>
<name>A0ABQ7J4W4_9APIC</name>
<evidence type="ECO:0000256" key="3">
    <source>
        <dbReference type="SAM" id="MobiDB-lite"/>
    </source>
</evidence>
<organism evidence="5 6">
    <name type="scientific">Cardiosporidium cionae</name>
    <dbReference type="NCBI Taxonomy" id="476202"/>
    <lineage>
        <taxon>Eukaryota</taxon>
        <taxon>Sar</taxon>
        <taxon>Alveolata</taxon>
        <taxon>Apicomplexa</taxon>
        <taxon>Aconoidasida</taxon>
        <taxon>Nephromycida</taxon>
        <taxon>Cardiosporidium</taxon>
    </lineage>
</organism>
<dbReference type="Gene3D" id="3.30.70.330">
    <property type="match status" value="1"/>
</dbReference>
<feature type="domain" description="RRM" evidence="4">
    <location>
        <begin position="46"/>
        <end position="124"/>
    </location>
</feature>
<feature type="compositionally biased region" description="Polar residues" evidence="3">
    <location>
        <begin position="259"/>
        <end position="271"/>
    </location>
</feature>
<keyword evidence="1 2" id="KW-0694">RNA-binding</keyword>
<gene>
    <name evidence="5" type="ORF">IE077_001867</name>
</gene>
<evidence type="ECO:0000256" key="1">
    <source>
        <dbReference type="ARBA" id="ARBA00022884"/>
    </source>
</evidence>
<dbReference type="InterPro" id="IPR035979">
    <property type="entry name" value="RBD_domain_sf"/>
</dbReference>
<dbReference type="CDD" id="cd12411">
    <property type="entry name" value="RRM_ist3_like"/>
    <property type="match status" value="1"/>
</dbReference>
<evidence type="ECO:0000313" key="6">
    <source>
        <dbReference type="Proteomes" id="UP000823046"/>
    </source>
</evidence>
<keyword evidence="6" id="KW-1185">Reference proteome</keyword>
<dbReference type="Proteomes" id="UP000823046">
    <property type="component" value="Unassembled WGS sequence"/>
</dbReference>
<proteinExistence type="predicted"/>
<comment type="caution">
    <text evidence="5">The sequence shown here is derived from an EMBL/GenBank/DDBJ whole genome shotgun (WGS) entry which is preliminary data.</text>
</comment>
<protein>
    <submittedName>
        <fullName evidence="5">Rna-binding protein</fullName>
    </submittedName>
</protein>
<dbReference type="InterPro" id="IPR051847">
    <property type="entry name" value="RNA_proc/Spliceosome_comp"/>
</dbReference>
<dbReference type="InterPro" id="IPR000504">
    <property type="entry name" value="RRM_dom"/>
</dbReference>
<dbReference type="InterPro" id="IPR045844">
    <property type="entry name" value="RRM_Ist3-like"/>
</dbReference>
<feature type="compositionally biased region" description="Basic residues" evidence="3">
    <location>
        <begin position="224"/>
        <end position="246"/>
    </location>
</feature>
<dbReference type="InterPro" id="IPR012677">
    <property type="entry name" value="Nucleotide-bd_a/b_plait_sf"/>
</dbReference>
<dbReference type="SMART" id="SM00360">
    <property type="entry name" value="RRM"/>
    <property type="match status" value="1"/>
</dbReference>
<accession>A0ABQ7J4W4</accession>